<evidence type="ECO:0000313" key="2">
    <source>
        <dbReference type="EMBL" id="ALO60780.1"/>
    </source>
</evidence>
<reference evidence="2 3" key="1">
    <citation type="journal article" date="2005" name="Science">
        <title>The genome of the basidiomycetous yeast and human pathogen Cryptococcus neoformans.</title>
        <authorList>
            <person name="Loftus B.J."/>
            <person name="Fung E."/>
            <person name="Roncaglia P."/>
            <person name="Rowley D."/>
            <person name="Amedeo P."/>
            <person name="Bruno D."/>
            <person name="Vamathevan J."/>
            <person name="Miranda M."/>
            <person name="Anderson I.J."/>
            <person name="Fraser J.A."/>
            <person name="Allen J.E."/>
            <person name="Bosdet I.E."/>
            <person name="Brent M.R."/>
            <person name="Chiu R."/>
            <person name="Doering T.L."/>
            <person name="Donlin M.J."/>
            <person name="D'Souza C.A."/>
            <person name="Fox D.S."/>
            <person name="Grinberg V."/>
            <person name="Fu J."/>
            <person name="Fukushima M."/>
            <person name="Haas B.J."/>
            <person name="Huang J.C."/>
            <person name="Janbon G."/>
            <person name="Jones S.J."/>
            <person name="Koo H.L."/>
            <person name="Krzywinski M.I."/>
            <person name="Kwon-Chung J.K."/>
            <person name="Lengeler K.B."/>
            <person name="Maiti R."/>
            <person name="Marra M.A."/>
            <person name="Marra R.E."/>
            <person name="Mathewson C.A."/>
            <person name="Mitchell T.G."/>
            <person name="Pertea M."/>
            <person name="Riggs F.R."/>
            <person name="Salzberg S.L."/>
            <person name="Schein J.E."/>
            <person name="Shvartsbeyn A."/>
            <person name="Shin H."/>
            <person name="Shumway M."/>
            <person name="Specht C.A."/>
            <person name="Suh B.B."/>
            <person name="Tenney A."/>
            <person name="Utterback T.R."/>
            <person name="Wickes B.L."/>
            <person name="Wortman J.R."/>
            <person name="Wye N.H."/>
            <person name="Kronstad J.W."/>
            <person name="Lodge J.K."/>
            <person name="Heitman J."/>
            <person name="Davis R.W."/>
            <person name="Fraser C.M."/>
            <person name="Hyman R.W."/>
        </authorList>
    </citation>
    <scope>NUCLEOTIDE SEQUENCE [LARGE SCALE GENOMIC DNA]</scope>
    <source>
        <strain evidence="3">JEC21 / ATCC MYA-565</strain>
    </source>
</reference>
<dbReference type="KEGG" id="cne:CNI03075"/>
<evidence type="ECO:0000256" key="1">
    <source>
        <dbReference type="SAM" id="SignalP"/>
    </source>
</evidence>
<sequence length="421" mass="43810">MPFSFSHPRRPRAALFRPLNRLSRTTPLLLLYLLVRHTSAQYLPPQAYPLRRALPRHEDENWHDERDGDTSRSLYLVSHTDFCLFGPPSPLSNTSTSISQIDKDVVSWCTDGRHGNRVVPDGTLNGATYVKANSWVQVSGTGDFTKINIPADDQGAQFDSVDNTPDGAVLYTTDDNQAASSWVTMISSTTYCLRACSDASYCPTSYDEMGCYFFTSNGIGWDGVYQDCVGDDGDRPGVYVDEGQTVTYTQGGGEVPTFSIPAVSECAGGSVSVEATEAAETAVEATAATETATAAETATATENTWTATSWLPVETCTPCTGAATAGTEQVGVTRVAAIGARDGAASSGECCFTTWTSAVSGGTLSGTLGGTSGILSAGTVASGASTAGTAGTSDSSSSGKRSGRTALVVALVVAALAGCCK</sequence>
<dbReference type="AlphaFoldDB" id="A0A0S2LIR4"/>
<feature type="signal peptide" evidence="1">
    <location>
        <begin position="1"/>
        <end position="40"/>
    </location>
</feature>
<dbReference type="RefSeq" id="XP_024514413.1">
    <property type="nucleotide sequence ID" value="XM_024658742.1"/>
</dbReference>
<protein>
    <submittedName>
        <fullName evidence="2">Uncharacterized protein</fullName>
    </submittedName>
</protein>
<gene>
    <name evidence="2" type="ordered locus">CNI03075</name>
</gene>
<evidence type="ECO:0000313" key="3">
    <source>
        <dbReference type="Proteomes" id="UP000002149"/>
    </source>
</evidence>
<dbReference type="EMBL" id="AE017349">
    <property type="protein sequence ID" value="ALO60780.1"/>
    <property type="molecule type" value="Genomic_DNA"/>
</dbReference>
<feature type="chain" id="PRO_5006602100" evidence="1">
    <location>
        <begin position="41"/>
        <end position="421"/>
    </location>
</feature>
<organism evidence="2 3">
    <name type="scientific">Cryptococcus deneoformans (strain JEC21 / ATCC MYA-565)</name>
    <name type="common">Cryptococcus neoformans var. neoformans serotype D</name>
    <dbReference type="NCBI Taxonomy" id="214684"/>
    <lineage>
        <taxon>Eukaryota</taxon>
        <taxon>Fungi</taxon>
        <taxon>Dikarya</taxon>
        <taxon>Basidiomycota</taxon>
        <taxon>Agaricomycotina</taxon>
        <taxon>Tremellomycetes</taxon>
        <taxon>Tremellales</taxon>
        <taxon>Cryptococcaceae</taxon>
        <taxon>Cryptococcus</taxon>
        <taxon>Cryptococcus neoformans species complex</taxon>
    </lineage>
</organism>
<dbReference type="VEuPathDB" id="FungiDB:CNI03075"/>
<dbReference type="PaxDb" id="214684-A0A0S2LIR4"/>
<dbReference type="InParanoid" id="A0A0S2LIR4"/>
<proteinExistence type="predicted"/>
<dbReference type="Proteomes" id="UP000002149">
    <property type="component" value="Chromosome 9"/>
</dbReference>
<keyword evidence="1" id="KW-0732">Signal</keyword>
<dbReference type="GeneID" id="36393042"/>
<accession>A0A0S2LIR4</accession>
<name>A0A0S2LIR4_CRYD1</name>
<dbReference type="STRING" id="214684.A0A0S2LIR4"/>
<dbReference type="OrthoDB" id="2576597at2759"/>
<keyword evidence="3" id="KW-1185">Reference proteome</keyword>